<sequence>ADNSSIHVESTDELCYENLIRPLN</sequence>
<organism evidence="1 2">
    <name type="scientific">Rotaria socialis</name>
    <dbReference type="NCBI Taxonomy" id="392032"/>
    <lineage>
        <taxon>Eukaryota</taxon>
        <taxon>Metazoa</taxon>
        <taxon>Spiralia</taxon>
        <taxon>Gnathifera</taxon>
        <taxon>Rotifera</taxon>
        <taxon>Eurotatoria</taxon>
        <taxon>Bdelloidea</taxon>
        <taxon>Philodinida</taxon>
        <taxon>Philodinidae</taxon>
        <taxon>Rotaria</taxon>
    </lineage>
</organism>
<reference evidence="1" key="1">
    <citation type="submission" date="2021-02" db="EMBL/GenBank/DDBJ databases">
        <authorList>
            <person name="Nowell W R."/>
        </authorList>
    </citation>
    <scope>NUCLEOTIDE SEQUENCE</scope>
</reference>
<evidence type="ECO:0000313" key="2">
    <source>
        <dbReference type="Proteomes" id="UP000663848"/>
    </source>
</evidence>
<comment type="caution">
    <text evidence="1">The sequence shown here is derived from an EMBL/GenBank/DDBJ whole genome shotgun (WGS) entry which is preliminary data.</text>
</comment>
<name>A0A821V8Q5_9BILA</name>
<dbReference type="AlphaFoldDB" id="A0A821V8Q5"/>
<dbReference type="Proteomes" id="UP000663848">
    <property type="component" value="Unassembled WGS sequence"/>
</dbReference>
<gene>
    <name evidence="1" type="ORF">QYT958_LOCUS30817</name>
</gene>
<evidence type="ECO:0000313" key="1">
    <source>
        <dbReference type="EMBL" id="CAF4902094.1"/>
    </source>
</evidence>
<feature type="non-terminal residue" evidence="1">
    <location>
        <position position="1"/>
    </location>
</feature>
<accession>A0A821V8Q5</accession>
<protein>
    <submittedName>
        <fullName evidence="1">Uncharacterized protein</fullName>
    </submittedName>
</protein>
<proteinExistence type="predicted"/>
<dbReference type="EMBL" id="CAJOBR010011142">
    <property type="protein sequence ID" value="CAF4902094.1"/>
    <property type="molecule type" value="Genomic_DNA"/>
</dbReference>